<accession>A0A378L6Y2</accession>
<evidence type="ECO:0000313" key="4">
    <source>
        <dbReference type="Proteomes" id="UP000255110"/>
    </source>
</evidence>
<proteinExistence type="predicted"/>
<dbReference type="AlphaFoldDB" id="A0A378L6Y2"/>
<organism evidence="2 4">
    <name type="scientific">Legionella steigerwaltii</name>
    <dbReference type="NCBI Taxonomy" id="460"/>
    <lineage>
        <taxon>Bacteria</taxon>
        <taxon>Pseudomonadati</taxon>
        <taxon>Pseudomonadota</taxon>
        <taxon>Gammaproteobacteria</taxon>
        <taxon>Legionellales</taxon>
        <taxon>Legionellaceae</taxon>
        <taxon>Legionella</taxon>
    </lineage>
</organism>
<gene>
    <name evidence="1" type="ORF">Lstg_2351</name>
    <name evidence="2" type="ORF">NCTC11991_00699</name>
</gene>
<sequence length="532" mass="58781">MGDAHDLFQSGFLSIPLDNYQGDKSPVLSKDDLEWLITQLSHFIKNVPNSSDLMQSNFHYWLTYALQCAVNTYDVGAAQQICSLLYQLDNDEDQDRLISIFEQPLGGKFAGQTVAYAWMDNLFSATYDPRNTPAVIAINYIFSHLLEKKGDILSDVVTKNIEEGSEKGKNAILLLARAFANAAAVPGNQNTAELIAELLKAFIKKSPVALSMSLTQEIAYGSFKGKSGVYVLACAIKDAGENNSQLIKLISNILLDVNNILPKDLINALCKAHELGPHKGKNALHIILISLVSAAYINQNSEVVSDLIRIVHQVWKSNSNDQINLALSQTINTGEHANLNGIMMIVRALVAAIDHQLQIAPITDFLIDYIHTDPKELGSSFTHCAPVSTVRDYTFSPLMLLINALKNAKSPDLQKKLRNVINALADSESAVEMLLSLSGDEKSIFIEELVKIYSLTEKQVNWLSETDSEQLKTSSISLDSRFFLEKNSWGKGSHFFLASSAPLDEEKKEVKDETAQYQMYDEGRADCGCCPP</sequence>
<evidence type="ECO:0000313" key="3">
    <source>
        <dbReference type="Proteomes" id="UP000054820"/>
    </source>
</evidence>
<dbReference type="EMBL" id="UGOY01000001">
    <property type="protein sequence ID" value="STY22120.1"/>
    <property type="molecule type" value="Genomic_DNA"/>
</dbReference>
<keyword evidence="3" id="KW-1185">Reference proteome</keyword>
<evidence type="ECO:0000313" key="2">
    <source>
        <dbReference type="EMBL" id="STY22120.1"/>
    </source>
</evidence>
<dbReference type="EMBL" id="LNYZ01000019">
    <property type="protein sequence ID" value="KTD76063.1"/>
    <property type="molecule type" value="Genomic_DNA"/>
</dbReference>
<evidence type="ECO:0000313" key="1">
    <source>
        <dbReference type="EMBL" id="KTD76063.1"/>
    </source>
</evidence>
<dbReference type="RefSeq" id="WP_058477903.1">
    <property type="nucleotide sequence ID" value="NZ_CAAAIO010000026.1"/>
</dbReference>
<protein>
    <submittedName>
        <fullName evidence="2">Uncharacterized protein</fullName>
    </submittedName>
</protein>
<dbReference type="Proteomes" id="UP000255110">
    <property type="component" value="Unassembled WGS sequence"/>
</dbReference>
<name>A0A378L6Y2_9GAMM</name>
<dbReference type="STRING" id="460.Lstg_2351"/>
<reference evidence="2 4" key="2">
    <citation type="submission" date="2018-06" db="EMBL/GenBank/DDBJ databases">
        <authorList>
            <consortium name="Pathogen Informatics"/>
            <person name="Doyle S."/>
        </authorList>
    </citation>
    <scope>NUCLEOTIDE SEQUENCE [LARGE SCALE GENOMIC DNA]</scope>
    <source>
        <strain evidence="2 4">NCTC11991</strain>
    </source>
</reference>
<dbReference type="Proteomes" id="UP000054820">
    <property type="component" value="Unassembled WGS sequence"/>
</dbReference>
<dbReference type="OrthoDB" id="5652553at2"/>
<reference evidence="1 3" key="1">
    <citation type="submission" date="2015-11" db="EMBL/GenBank/DDBJ databases">
        <title>Genomic analysis of 38 Legionella species identifies large and diverse effector repertoires.</title>
        <authorList>
            <person name="Burstein D."/>
            <person name="Amaro F."/>
            <person name="Zusman T."/>
            <person name="Lifshitz Z."/>
            <person name="Cohen O."/>
            <person name="Gilbert J.A."/>
            <person name="Pupko T."/>
            <person name="Shuman H.A."/>
            <person name="Segal G."/>
        </authorList>
    </citation>
    <scope>NUCLEOTIDE SEQUENCE [LARGE SCALE GENOMIC DNA]</scope>
    <source>
        <strain evidence="1 3">SC-18-C9</strain>
    </source>
</reference>